<feature type="compositionally biased region" description="Polar residues" evidence="1">
    <location>
        <begin position="67"/>
        <end position="79"/>
    </location>
</feature>
<accession>A0AAN8BMX0</accession>
<dbReference type="Proteomes" id="UP001335648">
    <property type="component" value="Unassembled WGS sequence"/>
</dbReference>
<name>A0AAN8BMX0_9TELE</name>
<organism evidence="2 3">
    <name type="scientific">Champsocephalus esox</name>
    <name type="common">pike icefish</name>
    <dbReference type="NCBI Taxonomy" id="159716"/>
    <lineage>
        <taxon>Eukaryota</taxon>
        <taxon>Metazoa</taxon>
        <taxon>Chordata</taxon>
        <taxon>Craniata</taxon>
        <taxon>Vertebrata</taxon>
        <taxon>Euteleostomi</taxon>
        <taxon>Actinopterygii</taxon>
        <taxon>Neopterygii</taxon>
        <taxon>Teleostei</taxon>
        <taxon>Neoteleostei</taxon>
        <taxon>Acanthomorphata</taxon>
        <taxon>Eupercaria</taxon>
        <taxon>Perciformes</taxon>
        <taxon>Notothenioidei</taxon>
        <taxon>Channichthyidae</taxon>
        <taxon>Champsocephalus</taxon>
    </lineage>
</organism>
<dbReference type="AlphaFoldDB" id="A0AAN8BMX0"/>
<proteinExistence type="predicted"/>
<evidence type="ECO:0000313" key="3">
    <source>
        <dbReference type="Proteomes" id="UP001335648"/>
    </source>
</evidence>
<sequence>MQFTHYLCGLQTPLRPGRGRCAARWPGETPYGLFVPSSSVRCPLQHHKPSRGSGLANGDEEGRKTRLNISTESQIPKNISQKRRHQRG</sequence>
<keyword evidence="3" id="KW-1185">Reference proteome</keyword>
<dbReference type="EMBL" id="JAULUE010002058">
    <property type="protein sequence ID" value="KAK5888001.1"/>
    <property type="molecule type" value="Genomic_DNA"/>
</dbReference>
<evidence type="ECO:0000313" key="2">
    <source>
        <dbReference type="EMBL" id="KAK5888001.1"/>
    </source>
</evidence>
<evidence type="ECO:0000256" key="1">
    <source>
        <dbReference type="SAM" id="MobiDB-lite"/>
    </source>
</evidence>
<comment type="caution">
    <text evidence="2">The sequence shown here is derived from an EMBL/GenBank/DDBJ whole genome shotgun (WGS) entry which is preliminary data.</text>
</comment>
<feature type="region of interest" description="Disordered" evidence="1">
    <location>
        <begin position="44"/>
        <end position="88"/>
    </location>
</feature>
<reference evidence="2 3" key="1">
    <citation type="journal article" date="2023" name="Mol. Biol. Evol.">
        <title>Genomics of Secondarily Temperate Adaptation in the Only Non-Antarctic Icefish.</title>
        <authorList>
            <person name="Rivera-Colon A.G."/>
            <person name="Rayamajhi N."/>
            <person name="Minhas B.F."/>
            <person name="Madrigal G."/>
            <person name="Bilyk K.T."/>
            <person name="Yoon V."/>
            <person name="Hune M."/>
            <person name="Gregory S."/>
            <person name="Cheng C.H.C."/>
            <person name="Catchen J.M."/>
        </authorList>
    </citation>
    <scope>NUCLEOTIDE SEQUENCE [LARGE SCALE GENOMIC DNA]</scope>
    <source>
        <strain evidence="2">JC2023a</strain>
    </source>
</reference>
<gene>
    <name evidence="2" type="ORF">CesoFtcFv8_016545</name>
</gene>
<protein>
    <submittedName>
        <fullName evidence="2">Uncharacterized protein</fullName>
    </submittedName>
</protein>